<dbReference type="EMBL" id="BMIG01000008">
    <property type="protein sequence ID" value="GGB02931.1"/>
    <property type="molecule type" value="Genomic_DNA"/>
</dbReference>
<dbReference type="Proteomes" id="UP000620596">
    <property type="component" value="Unassembled WGS sequence"/>
</dbReference>
<name>A0A916WJ85_9BURK</name>
<accession>A0A916WJ85</accession>
<keyword evidence="1" id="KW-0472">Membrane</keyword>
<evidence type="ECO:0000256" key="1">
    <source>
        <dbReference type="SAM" id="Phobius"/>
    </source>
</evidence>
<proteinExistence type="predicted"/>
<dbReference type="AlphaFoldDB" id="A0A916WJ85"/>
<keyword evidence="3" id="KW-1185">Reference proteome</keyword>
<protein>
    <submittedName>
        <fullName evidence="2">Uncharacterized protein</fullName>
    </submittedName>
</protein>
<feature type="transmembrane region" description="Helical" evidence="1">
    <location>
        <begin position="112"/>
        <end position="134"/>
    </location>
</feature>
<evidence type="ECO:0000313" key="2">
    <source>
        <dbReference type="EMBL" id="GGB02931.1"/>
    </source>
</evidence>
<keyword evidence="1" id="KW-0812">Transmembrane</keyword>
<comment type="caution">
    <text evidence="2">The sequence shown here is derived from an EMBL/GenBank/DDBJ whole genome shotgun (WGS) entry which is preliminary data.</text>
</comment>
<keyword evidence="1" id="KW-1133">Transmembrane helix</keyword>
<sequence>MLEGIKKQAAALEARPLTLYGVELPEKATLSLVGTPIKMDLLTLVRVMQVALGPMLLLWLGSLYNTRQRETLYIARMTDVSFLYPHLINVYPVILRGDAAWDTPRKKSWTKYVFEFFAFPALYALLRIGLLAAFVGPPVAFYLISVYMLSGDAYSLVSTVMGFVVAIFALGNVLCEGLPWHVRKRFVVPRRSI</sequence>
<organism evidence="2 3">
    <name type="scientific">Polaromonas eurypsychrophila</name>
    <dbReference type="NCBI Taxonomy" id="1614635"/>
    <lineage>
        <taxon>Bacteria</taxon>
        <taxon>Pseudomonadati</taxon>
        <taxon>Pseudomonadota</taxon>
        <taxon>Betaproteobacteria</taxon>
        <taxon>Burkholderiales</taxon>
        <taxon>Comamonadaceae</taxon>
        <taxon>Polaromonas</taxon>
    </lineage>
</organism>
<reference evidence="2" key="2">
    <citation type="submission" date="2020-09" db="EMBL/GenBank/DDBJ databases">
        <authorList>
            <person name="Sun Q."/>
            <person name="Zhou Y."/>
        </authorList>
    </citation>
    <scope>NUCLEOTIDE SEQUENCE</scope>
    <source>
        <strain evidence="2">CGMCC 1.15322</strain>
    </source>
</reference>
<gene>
    <name evidence="2" type="ORF">GCM10011496_24890</name>
</gene>
<reference evidence="2" key="1">
    <citation type="journal article" date="2014" name="Int. J. Syst. Evol. Microbiol.">
        <title>Complete genome sequence of Corynebacterium casei LMG S-19264T (=DSM 44701T), isolated from a smear-ripened cheese.</title>
        <authorList>
            <consortium name="US DOE Joint Genome Institute (JGI-PGF)"/>
            <person name="Walter F."/>
            <person name="Albersmeier A."/>
            <person name="Kalinowski J."/>
            <person name="Ruckert C."/>
        </authorList>
    </citation>
    <scope>NUCLEOTIDE SEQUENCE</scope>
    <source>
        <strain evidence="2">CGMCC 1.15322</strain>
    </source>
</reference>
<feature type="transmembrane region" description="Helical" evidence="1">
    <location>
        <begin position="41"/>
        <end position="60"/>
    </location>
</feature>
<evidence type="ECO:0000313" key="3">
    <source>
        <dbReference type="Proteomes" id="UP000620596"/>
    </source>
</evidence>
<feature type="transmembrane region" description="Helical" evidence="1">
    <location>
        <begin position="154"/>
        <end position="175"/>
    </location>
</feature>